<dbReference type="Proteomes" id="UP000266482">
    <property type="component" value="Unassembled WGS sequence"/>
</dbReference>
<name>A0A3A1UMC1_9BACL</name>
<dbReference type="RefSeq" id="WP_119602523.1">
    <property type="nucleotide sequence ID" value="NZ_QXQA01000019.1"/>
</dbReference>
<protein>
    <submittedName>
        <fullName evidence="6">AraC family transcriptional regulator</fullName>
    </submittedName>
</protein>
<evidence type="ECO:0000256" key="4">
    <source>
        <dbReference type="SAM" id="Phobius"/>
    </source>
</evidence>
<dbReference type="OrthoDB" id="1975037at2"/>
<comment type="caution">
    <text evidence="6">The sequence shown here is derived from an EMBL/GenBank/DDBJ whole genome shotgun (WGS) entry which is preliminary data.</text>
</comment>
<keyword evidence="2" id="KW-0238">DNA-binding</keyword>
<proteinExistence type="predicted"/>
<keyword evidence="3" id="KW-0804">Transcription</keyword>
<keyword evidence="4" id="KW-1133">Transmembrane helix</keyword>
<dbReference type="EMBL" id="QXQA01000019">
    <property type="protein sequence ID" value="RIX49258.1"/>
    <property type="molecule type" value="Genomic_DNA"/>
</dbReference>
<dbReference type="PROSITE" id="PS01124">
    <property type="entry name" value="HTH_ARAC_FAMILY_2"/>
    <property type="match status" value="1"/>
</dbReference>
<keyword evidence="4" id="KW-0472">Membrane</keyword>
<dbReference type="SMART" id="SM00342">
    <property type="entry name" value="HTH_ARAC"/>
    <property type="match status" value="1"/>
</dbReference>
<organism evidence="6 7">
    <name type="scientific">Paenibacillus nanensis</name>
    <dbReference type="NCBI Taxonomy" id="393251"/>
    <lineage>
        <taxon>Bacteria</taxon>
        <taxon>Bacillati</taxon>
        <taxon>Bacillota</taxon>
        <taxon>Bacilli</taxon>
        <taxon>Bacillales</taxon>
        <taxon>Paenibacillaceae</taxon>
        <taxon>Paenibacillus</taxon>
    </lineage>
</organism>
<evidence type="ECO:0000256" key="3">
    <source>
        <dbReference type="ARBA" id="ARBA00023163"/>
    </source>
</evidence>
<dbReference type="Gene3D" id="3.30.450.20">
    <property type="entry name" value="PAS domain"/>
    <property type="match status" value="1"/>
</dbReference>
<dbReference type="GO" id="GO:0003700">
    <property type="term" value="F:DNA-binding transcription factor activity"/>
    <property type="evidence" value="ECO:0007669"/>
    <property type="project" value="InterPro"/>
</dbReference>
<keyword evidence="1" id="KW-0805">Transcription regulation</keyword>
<evidence type="ECO:0000313" key="6">
    <source>
        <dbReference type="EMBL" id="RIX49258.1"/>
    </source>
</evidence>
<dbReference type="AlphaFoldDB" id="A0A3A1UMC1"/>
<evidence type="ECO:0000259" key="5">
    <source>
        <dbReference type="PROSITE" id="PS01124"/>
    </source>
</evidence>
<dbReference type="SUPFAM" id="SSF46689">
    <property type="entry name" value="Homeodomain-like"/>
    <property type="match status" value="2"/>
</dbReference>
<dbReference type="Gene3D" id="1.10.10.60">
    <property type="entry name" value="Homeodomain-like"/>
    <property type="match status" value="2"/>
</dbReference>
<dbReference type="GO" id="GO:0043565">
    <property type="term" value="F:sequence-specific DNA binding"/>
    <property type="evidence" value="ECO:0007669"/>
    <property type="project" value="InterPro"/>
</dbReference>
<dbReference type="InterPro" id="IPR018060">
    <property type="entry name" value="HTH_AraC"/>
</dbReference>
<accession>A0A3A1UMC1</accession>
<dbReference type="PANTHER" id="PTHR43280:SF28">
    <property type="entry name" value="HTH-TYPE TRANSCRIPTIONAL ACTIVATOR RHAS"/>
    <property type="match status" value="1"/>
</dbReference>
<feature type="domain" description="HTH araC/xylS-type" evidence="5">
    <location>
        <begin position="677"/>
        <end position="774"/>
    </location>
</feature>
<reference evidence="6 7" key="1">
    <citation type="submission" date="2018-09" db="EMBL/GenBank/DDBJ databases">
        <title>Paenibacillus aracenensis nov. sp. isolated from a cave in southern Spain.</title>
        <authorList>
            <person name="Jurado V."/>
            <person name="Gutierrez-Patricio S."/>
            <person name="Gonzalez-Pimentel J.L."/>
            <person name="Miller A.Z."/>
            <person name="Laiz L."/>
            <person name="Saiz-Jimenez C."/>
        </authorList>
    </citation>
    <scope>NUCLEOTIDE SEQUENCE [LARGE SCALE GENOMIC DNA]</scope>
    <source>
        <strain evidence="6 7">DSM 22867</strain>
    </source>
</reference>
<dbReference type="PANTHER" id="PTHR43280">
    <property type="entry name" value="ARAC-FAMILY TRANSCRIPTIONAL REGULATOR"/>
    <property type="match status" value="1"/>
</dbReference>
<sequence>MLLRIAGSVKTGRKNRSFYRKSFIWFLIAASVPGLIIGVSTYWIAVGPMEKNISELHQNQIEERAQNIDDQFSSVELDISHWAFNPRFGSNLKELNFVYHFKETWDITKTLFMLQGSHPLINQVQLYINGEDTVLFQPEFYMLDDRDRMQIDGFERLIEEGTNIYWSDMLPATEGEGADTEKPIVLVHKIPGDSSSPFGVLVAELKRDKVINLLKTMTPYNEGLTMLLDKDGQVLVADNAEETDMGETLRGEVLRREAPSGTFVFEQGGITYSVSYGKLARITSEWTYISATPITAITSTVVKISNTIFIVSASGLLLALILSWLASRRVYLPVKRLLHILAGNRGENLEHGMDEFQFLEKQWNELHNESLNLQMRLEEQRTHVRSGFLLQLLQGHLSSYTEKDLGARMKLYGWDIEDHHFRILHIQLTGYDVLTERFSHGDESLVTFAASNIIEELAAQQFDQYSVMNFHDLTVAVLVMYPKGALISEQLQTLGTDITKAINGIIQMQVTITISGQMERIQQIPDMFLEVERATGYRKFVNQNQLIHMERLSAHSEGSEMHYPFALERDIIHAMRAGEKEEAERLVTLFLEDVLSARGTEILVQQSMLQLFGSIQHAILQSGISPHQLFHGENMFGQLSLIREPEKMLRWMKRRVIAPFIEEREAKANTELKRLVESTIDYIHANYTADISLELCADLVGTNTYTLSKYFKQFTGINFIDYVTELRIEKAKALLRETDLKINDIALEVGYQQRYFNRIFKKQVGITPGQFREQAEA</sequence>
<keyword evidence="7" id="KW-1185">Reference proteome</keyword>
<evidence type="ECO:0000313" key="7">
    <source>
        <dbReference type="Proteomes" id="UP000266482"/>
    </source>
</evidence>
<feature type="transmembrane region" description="Helical" evidence="4">
    <location>
        <begin position="23"/>
        <end position="45"/>
    </location>
</feature>
<dbReference type="Pfam" id="PF12833">
    <property type="entry name" value="HTH_18"/>
    <property type="match status" value="1"/>
</dbReference>
<evidence type="ECO:0000256" key="1">
    <source>
        <dbReference type="ARBA" id="ARBA00023015"/>
    </source>
</evidence>
<dbReference type="PROSITE" id="PS00041">
    <property type="entry name" value="HTH_ARAC_FAMILY_1"/>
    <property type="match status" value="1"/>
</dbReference>
<evidence type="ECO:0000256" key="2">
    <source>
        <dbReference type="ARBA" id="ARBA00023125"/>
    </source>
</evidence>
<gene>
    <name evidence="6" type="ORF">D3P08_23260</name>
</gene>
<keyword evidence="4" id="KW-0812">Transmembrane</keyword>
<dbReference type="InterPro" id="IPR018062">
    <property type="entry name" value="HTH_AraC-typ_CS"/>
</dbReference>
<dbReference type="InterPro" id="IPR009057">
    <property type="entry name" value="Homeodomain-like_sf"/>
</dbReference>